<sequence length="105" mass="12013">MAKKFSVRYLKDAVRDYQKLDGSQKAFVDKAISRIQILGLNCGQPLLGDLIGYRKLKNRKMGLRIVFGQEKDTIAIIDIVAIGRRQDDIVYHNAVSRIKKDNHKI</sequence>
<gene>
    <name evidence="1" type="ORF">FD35_GL000984</name>
</gene>
<organism evidence="1 2">
    <name type="scientific">Furfurilactobacillus rossiae DSM 15814</name>
    <dbReference type="NCBI Taxonomy" id="1114972"/>
    <lineage>
        <taxon>Bacteria</taxon>
        <taxon>Bacillati</taxon>
        <taxon>Bacillota</taxon>
        <taxon>Bacilli</taxon>
        <taxon>Lactobacillales</taxon>
        <taxon>Lactobacillaceae</taxon>
        <taxon>Furfurilactobacillus</taxon>
    </lineage>
</organism>
<dbReference type="AlphaFoldDB" id="A0A0R1RIX4"/>
<evidence type="ECO:0000313" key="1">
    <source>
        <dbReference type="EMBL" id="KRL53619.1"/>
    </source>
</evidence>
<dbReference type="InterPro" id="IPR035093">
    <property type="entry name" value="RelE/ParE_toxin_dom_sf"/>
</dbReference>
<evidence type="ECO:0000313" key="2">
    <source>
        <dbReference type="Proteomes" id="UP000051999"/>
    </source>
</evidence>
<dbReference type="RefSeq" id="WP_017260760.1">
    <property type="nucleotide sequence ID" value="NZ_AUAW01000019.1"/>
</dbReference>
<dbReference type="PATRIC" id="fig|1114972.6.peg.995"/>
<protein>
    <recommendedName>
        <fullName evidence="3">Addiction module toxin RelE</fullName>
    </recommendedName>
</protein>
<accession>A0A0R1RIX4</accession>
<proteinExistence type="predicted"/>
<evidence type="ECO:0008006" key="3">
    <source>
        <dbReference type="Google" id="ProtNLM"/>
    </source>
</evidence>
<dbReference type="EMBL" id="AZFF01000017">
    <property type="protein sequence ID" value="KRL53619.1"/>
    <property type="molecule type" value="Genomic_DNA"/>
</dbReference>
<dbReference type="STRING" id="1114972.FD35_GL000984"/>
<reference evidence="1 2" key="1">
    <citation type="journal article" date="2015" name="Genome Announc.">
        <title>Expanding the biotechnology potential of lactobacilli through comparative genomics of 213 strains and associated genera.</title>
        <authorList>
            <person name="Sun Z."/>
            <person name="Harris H.M."/>
            <person name="McCann A."/>
            <person name="Guo C."/>
            <person name="Argimon S."/>
            <person name="Zhang W."/>
            <person name="Yang X."/>
            <person name="Jeffery I.B."/>
            <person name="Cooney J.C."/>
            <person name="Kagawa T.F."/>
            <person name="Liu W."/>
            <person name="Song Y."/>
            <person name="Salvetti E."/>
            <person name="Wrobel A."/>
            <person name="Rasinkangas P."/>
            <person name="Parkhill J."/>
            <person name="Rea M.C."/>
            <person name="O'Sullivan O."/>
            <person name="Ritari J."/>
            <person name="Douillard F.P."/>
            <person name="Paul Ross R."/>
            <person name="Yang R."/>
            <person name="Briner A.E."/>
            <person name="Felis G.E."/>
            <person name="de Vos W.M."/>
            <person name="Barrangou R."/>
            <person name="Klaenhammer T.R."/>
            <person name="Caufield P.W."/>
            <person name="Cui Y."/>
            <person name="Zhang H."/>
            <person name="O'Toole P.W."/>
        </authorList>
    </citation>
    <scope>NUCLEOTIDE SEQUENCE [LARGE SCALE GENOMIC DNA]</scope>
    <source>
        <strain evidence="1 2">DSM 15814</strain>
    </source>
</reference>
<keyword evidence="2" id="KW-1185">Reference proteome</keyword>
<dbReference type="SUPFAM" id="SSF143011">
    <property type="entry name" value="RelE-like"/>
    <property type="match status" value="1"/>
</dbReference>
<dbReference type="Proteomes" id="UP000051999">
    <property type="component" value="Unassembled WGS sequence"/>
</dbReference>
<dbReference type="OrthoDB" id="2167761at2"/>
<dbReference type="Gene3D" id="3.30.2310.20">
    <property type="entry name" value="RelE-like"/>
    <property type="match status" value="1"/>
</dbReference>
<dbReference type="eggNOG" id="ENOG50331AX">
    <property type="taxonomic scope" value="Bacteria"/>
</dbReference>
<name>A0A0R1RIX4_9LACO</name>
<comment type="caution">
    <text evidence="1">The sequence shown here is derived from an EMBL/GenBank/DDBJ whole genome shotgun (WGS) entry which is preliminary data.</text>
</comment>